<dbReference type="GO" id="GO:0004497">
    <property type="term" value="F:monooxygenase activity"/>
    <property type="evidence" value="ECO:0007669"/>
    <property type="project" value="UniProtKB-KW"/>
</dbReference>
<organism evidence="17 18">
    <name type="scientific">Aeromicrobium erythreum</name>
    <dbReference type="NCBI Taxonomy" id="2041"/>
    <lineage>
        <taxon>Bacteria</taxon>
        <taxon>Bacillati</taxon>
        <taxon>Actinomycetota</taxon>
        <taxon>Actinomycetes</taxon>
        <taxon>Propionibacteriales</taxon>
        <taxon>Nocardioidaceae</taxon>
        <taxon>Aeromicrobium</taxon>
    </lineage>
</organism>
<evidence type="ECO:0000259" key="16">
    <source>
        <dbReference type="Pfam" id="PF08028"/>
    </source>
</evidence>
<dbReference type="InterPro" id="IPR037069">
    <property type="entry name" value="AcylCoA_DH/ox_N_sf"/>
</dbReference>
<protein>
    <recommendedName>
        <fullName evidence="10">Dibenzothiophene monooxygenase</fullName>
        <ecNumber evidence="9">1.14.14.21</ecNumber>
    </recommendedName>
</protein>
<keyword evidence="18" id="KW-1185">Reference proteome</keyword>
<evidence type="ECO:0000313" key="18">
    <source>
        <dbReference type="Proteomes" id="UP000067689"/>
    </source>
</evidence>
<comment type="similarity">
    <text evidence="8">Belongs to the DszC flavin monooxygenase family.</text>
</comment>
<feature type="domain" description="Acyl-CoA dehydrogenase/oxidase N-terminal" evidence="15">
    <location>
        <begin position="16"/>
        <end position="104"/>
    </location>
</feature>
<evidence type="ECO:0000256" key="8">
    <source>
        <dbReference type="ARBA" id="ARBA00034317"/>
    </source>
</evidence>
<dbReference type="GO" id="GO:0008470">
    <property type="term" value="F:3-methylbutanoyl-CoA dehydrogenase activity"/>
    <property type="evidence" value="ECO:0007669"/>
    <property type="project" value="TreeGrafter"/>
</dbReference>
<comment type="catalytic activity">
    <reaction evidence="13">
        <text>dibenzothiophene + 2 FMNH2 + 2 O2 = dibenzothiophene 5,5-dioxide + 2 FMN + 2 H2O + 2 H(+)</text>
        <dbReference type="Rhea" id="RHEA:49072"/>
        <dbReference type="ChEBI" id="CHEBI:15377"/>
        <dbReference type="ChEBI" id="CHEBI:15378"/>
        <dbReference type="ChEBI" id="CHEBI:15379"/>
        <dbReference type="ChEBI" id="CHEBI:23681"/>
        <dbReference type="ChEBI" id="CHEBI:57618"/>
        <dbReference type="ChEBI" id="CHEBI:58210"/>
        <dbReference type="ChEBI" id="CHEBI:90356"/>
        <dbReference type="EC" id="1.14.14.21"/>
    </reaction>
</comment>
<dbReference type="Gene3D" id="1.10.540.10">
    <property type="entry name" value="Acyl-CoA dehydrogenase/oxidase, N-terminal domain"/>
    <property type="match status" value="1"/>
</dbReference>
<dbReference type="EMBL" id="CP011502">
    <property type="protein sequence ID" value="ALX03524.1"/>
    <property type="molecule type" value="Genomic_DNA"/>
</dbReference>
<dbReference type="Pfam" id="PF02770">
    <property type="entry name" value="Acyl-CoA_dh_M"/>
    <property type="match status" value="1"/>
</dbReference>
<dbReference type="InterPro" id="IPR013786">
    <property type="entry name" value="AcylCoA_DH/ox_N"/>
</dbReference>
<dbReference type="PANTHER" id="PTHR43884:SF12">
    <property type="entry name" value="ISOVALERYL-COA DEHYDROGENASE, MITOCHONDRIAL-RELATED"/>
    <property type="match status" value="1"/>
</dbReference>
<dbReference type="InterPro" id="IPR023922">
    <property type="entry name" value="S04_starv_induced_SfnB"/>
</dbReference>
<dbReference type="PATRIC" id="fig|2041.4.peg.387"/>
<dbReference type="EC" id="1.14.14.21" evidence="9"/>
<evidence type="ECO:0000259" key="14">
    <source>
        <dbReference type="Pfam" id="PF02770"/>
    </source>
</evidence>
<dbReference type="SUPFAM" id="SSF47203">
    <property type="entry name" value="Acyl-CoA dehydrogenase C-terminal domain-like"/>
    <property type="match status" value="1"/>
</dbReference>
<reference evidence="17 18" key="1">
    <citation type="journal article" date="1991" name="Int. J. Syst. Bacteriol.">
        <title>Description of the erythromycin-producing bacterium Arthrobacter sp. strain NRRL B-3381 as Aeromicrobium erythreum gen. nov., sp. nov.</title>
        <authorList>
            <person name="Miller E.S."/>
            <person name="Woese C.R."/>
            <person name="Brenner S."/>
        </authorList>
    </citation>
    <scope>NUCLEOTIDE SEQUENCE [LARGE SCALE GENOMIC DNA]</scope>
    <source>
        <strain evidence="17 18">AR18</strain>
    </source>
</reference>
<dbReference type="GO" id="GO:0005737">
    <property type="term" value="C:cytoplasm"/>
    <property type="evidence" value="ECO:0007669"/>
    <property type="project" value="UniProtKB-SubCell"/>
</dbReference>
<comment type="pathway">
    <text evidence="7">Sulfur metabolism; dibenzothiophene degradation.</text>
</comment>
<dbReference type="InterPro" id="IPR013107">
    <property type="entry name" value="Acyl-CoA_DH_C"/>
</dbReference>
<evidence type="ECO:0000256" key="7">
    <source>
        <dbReference type="ARBA" id="ARBA00034307"/>
    </source>
</evidence>
<keyword evidence="5" id="KW-0560">Oxidoreductase</keyword>
<name>A0A0U4B6L5_9ACTN</name>
<evidence type="ECO:0000256" key="4">
    <source>
        <dbReference type="ARBA" id="ARBA00022741"/>
    </source>
</evidence>
<evidence type="ECO:0000256" key="12">
    <source>
        <dbReference type="ARBA" id="ARBA00048445"/>
    </source>
</evidence>
<dbReference type="SUPFAM" id="SSF56645">
    <property type="entry name" value="Acyl-CoA dehydrogenase NM domain-like"/>
    <property type="match status" value="1"/>
</dbReference>
<dbReference type="Pfam" id="PF02771">
    <property type="entry name" value="Acyl-CoA_dh_N"/>
    <property type="match status" value="1"/>
</dbReference>
<evidence type="ECO:0000256" key="3">
    <source>
        <dbReference type="ARBA" id="ARBA00022643"/>
    </source>
</evidence>
<dbReference type="InterPro" id="IPR036250">
    <property type="entry name" value="AcylCo_DH-like_C"/>
</dbReference>
<evidence type="ECO:0000256" key="1">
    <source>
        <dbReference type="ARBA" id="ARBA00004496"/>
    </source>
</evidence>
<dbReference type="InterPro" id="IPR009100">
    <property type="entry name" value="AcylCoA_DH/oxidase_NM_dom_sf"/>
</dbReference>
<evidence type="ECO:0000256" key="13">
    <source>
        <dbReference type="ARBA" id="ARBA00049456"/>
    </source>
</evidence>
<accession>A0A0U4B6L5</accession>
<keyword evidence="2" id="KW-0285">Flavoprotein</keyword>
<dbReference type="Gene3D" id="2.40.110.10">
    <property type="entry name" value="Butyryl-CoA Dehydrogenase, subunit A, domain 2"/>
    <property type="match status" value="1"/>
</dbReference>
<dbReference type="KEGG" id="aer:AERYTH_01830"/>
<evidence type="ECO:0000256" key="5">
    <source>
        <dbReference type="ARBA" id="ARBA00023002"/>
    </source>
</evidence>
<dbReference type="AlphaFoldDB" id="A0A0U4B6L5"/>
<evidence type="ECO:0000256" key="6">
    <source>
        <dbReference type="ARBA" id="ARBA00023033"/>
    </source>
</evidence>
<dbReference type="STRING" id="2041.AERYTH_01830"/>
<dbReference type="PIRSF" id="PIRSF016578">
    <property type="entry name" value="HsaA"/>
    <property type="match status" value="1"/>
</dbReference>
<gene>
    <name evidence="17" type="ORF">AERYTH_01830</name>
</gene>
<keyword evidence="3" id="KW-0288">FMN</keyword>
<dbReference type="PANTHER" id="PTHR43884">
    <property type="entry name" value="ACYL-COA DEHYDROGENASE"/>
    <property type="match status" value="1"/>
</dbReference>
<comment type="catalytic activity">
    <reaction evidence="12">
        <text>dibenzothiophene 5-oxide + FMNH2 + O2 = dibenzothiophene 5,5-dioxide + FMN + H2O + H(+)</text>
        <dbReference type="Rhea" id="RHEA:49080"/>
        <dbReference type="ChEBI" id="CHEBI:15377"/>
        <dbReference type="ChEBI" id="CHEBI:15378"/>
        <dbReference type="ChEBI" id="CHEBI:15379"/>
        <dbReference type="ChEBI" id="CHEBI:23683"/>
        <dbReference type="ChEBI" id="CHEBI:57618"/>
        <dbReference type="ChEBI" id="CHEBI:58210"/>
        <dbReference type="ChEBI" id="CHEBI:90356"/>
    </reaction>
</comment>
<sequence>MPSELVGSVVEHLPAIAAGAAERDRERTLPRAELDLLSSLGVLAVTVPTSHGGPGGGAAEAVELVRLLATVDPNVAQVPQSHFVYLRLAELAGSTGLRDRLFADVLGGARVANAQSERGGATVTDISTRVRFDDHGWAVVDGEKFYATGSVLADWLAVLARDRDGEDRIAFLPADTPGVGVIDDWDALGQRTTASGTVRLDAVRVPLDHVAPRATAISGPYGYGAFAQLLHAAIDVGIARGALTDAAAFTRTSSRPWFEAGVDRPEDDPLLVQRYGELEVAVRAAEAALEVAARAVDATWREPSDDAATEASLATAAAKVLADRAALDVTSAAFDLGGTRSAARGTATGAHDRHWRNARTHTLHDPVRWKLQHLGRWAVAGTPPPRSAQV</sequence>
<dbReference type="NCBIfam" id="TIGR04022">
    <property type="entry name" value="sulfur_SfnB"/>
    <property type="match status" value="1"/>
</dbReference>
<evidence type="ECO:0000259" key="15">
    <source>
        <dbReference type="Pfam" id="PF02771"/>
    </source>
</evidence>
<feature type="domain" description="Acyl-CoA dehydrogenase C-terminal" evidence="16">
    <location>
        <begin position="229"/>
        <end position="365"/>
    </location>
</feature>
<dbReference type="GO" id="GO:0006552">
    <property type="term" value="P:L-leucine catabolic process"/>
    <property type="evidence" value="ECO:0007669"/>
    <property type="project" value="TreeGrafter"/>
</dbReference>
<evidence type="ECO:0000313" key="17">
    <source>
        <dbReference type="EMBL" id="ALX03524.1"/>
    </source>
</evidence>
<comment type="subcellular location">
    <subcellularLocation>
        <location evidence="1">Cytoplasm</location>
    </subcellularLocation>
</comment>
<dbReference type="Proteomes" id="UP000067689">
    <property type="component" value="Chromosome"/>
</dbReference>
<dbReference type="Gene3D" id="1.20.140.10">
    <property type="entry name" value="Butyryl-CoA Dehydrogenase, subunit A, domain 3"/>
    <property type="match status" value="1"/>
</dbReference>
<evidence type="ECO:0000256" key="11">
    <source>
        <dbReference type="ARBA" id="ARBA00047859"/>
    </source>
</evidence>
<keyword evidence="6 17" id="KW-0503">Monooxygenase</keyword>
<dbReference type="InterPro" id="IPR046373">
    <property type="entry name" value="Acyl-CoA_Oxase/DH_mid-dom_sf"/>
</dbReference>
<evidence type="ECO:0000256" key="9">
    <source>
        <dbReference type="ARBA" id="ARBA00034328"/>
    </source>
</evidence>
<keyword evidence="4" id="KW-0547">Nucleotide-binding</keyword>
<evidence type="ECO:0000256" key="10">
    <source>
        <dbReference type="ARBA" id="ARBA00034345"/>
    </source>
</evidence>
<dbReference type="InterPro" id="IPR006091">
    <property type="entry name" value="Acyl-CoA_Oxase/DH_mid-dom"/>
</dbReference>
<dbReference type="Pfam" id="PF08028">
    <property type="entry name" value="Acyl-CoA_dh_2"/>
    <property type="match status" value="1"/>
</dbReference>
<evidence type="ECO:0000256" key="2">
    <source>
        <dbReference type="ARBA" id="ARBA00022630"/>
    </source>
</evidence>
<proteinExistence type="inferred from homology"/>
<dbReference type="GO" id="GO:0050660">
    <property type="term" value="F:flavin adenine dinucleotide binding"/>
    <property type="evidence" value="ECO:0007669"/>
    <property type="project" value="InterPro"/>
</dbReference>
<comment type="catalytic activity">
    <reaction evidence="11">
        <text>dibenzothiophene + FMNH2 + O2 = dibenzothiophene 5-oxide + FMN + H2O + H(+)</text>
        <dbReference type="Rhea" id="RHEA:49076"/>
        <dbReference type="ChEBI" id="CHEBI:15377"/>
        <dbReference type="ChEBI" id="CHEBI:15378"/>
        <dbReference type="ChEBI" id="CHEBI:15379"/>
        <dbReference type="ChEBI" id="CHEBI:23681"/>
        <dbReference type="ChEBI" id="CHEBI:23683"/>
        <dbReference type="ChEBI" id="CHEBI:57618"/>
        <dbReference type="ChEBI" id="CHEBI:58210"/>
    </reaction>
</comment>
<feature type="domain" description="Acyl-CoA oxidase/dehydrogenase middle" evidence="14">
    <location>
        <begin position="118"/>
        <end position="203"/>
    </location>
</feature>